<dbReference type="AlphaFoldDB" id="A0A074WQK6"/>
<name>A0A074WQK6_9PEZI</name>
<dbReference type="RefSeq" id="XP_013429687.1">
    <property type="nucleotide sequence ID" value="XM_013574233.1"/>
</dbReference>
<feature type="region of interest" description="Disordered" evidence="1">
    <location>
        <begin position="239"/>
        <end position="262"/>
    </location>
</feature>
<accession>A0A074WQK6</accession>
<gene>
    <name evidence="2" type="ORF">M436DRAFT_61839</name>
</gene>
<dbReference type="OrthoDB" id="10549518at2759"/>
<dbReference type="EMBL" id="KL584705">
    <property type="protein sequence ID" value="KEQ75433.1"/>
    <property type="molecule type" value="Genomic_DNA"/>
</dbReference>
<keyword evidence="3" id="KW-1185">Reference proteome</keyword>
<dbReference type="HOGENOM" id="CLU_1061663_0_0_1"/>
<protein>
    <submittedName>
        <fullName evidence="2">Uncharacterized protein</fullName>
    </submittedName>
</protein>
<sequence>MFFVCILGIKQQPVIGEILDDLRRSPRNRLCHSHLQTFHIPDVKEGEWTTGFWKTPKDLSSYTSAGRPSPFLPAARVGEKDIWCTESSPYRESELAALKTWQDVPNDQPTYSDRTSSSELGDGPIQHLCMPCAASNLGDGHEAVPRALLTLTIPGLRFWLADFKTPRILEGINKRNREGKVERVQRGPVRCVKKTKESCPFEAARLVMSPFSLSHAIVTCVCITFMTRKETKEESTAVQQQGKCQKHKYENKNQQRLLNKAQ</sequence>
<dbReference type="GeneID" id="25413274"/>
<dbReference type="Proteomes" id="UP000027730">
    <property type="component" value="Unassembled WGS sequence"/>
</dbReference>
<reference evidence="2 3" key="1">
    <citation type="journal article" date="2014" name="BMC Genomics">
        <title>Genome sequencing of four Aureobasidium pullulans varieties: biotechnological potential, stress tolerance, and description of new species.</title>
        <authorList>
            <person name="Gostin Ar C."/>
            <person name="Ohm R.A."/>
            <person name="Kogej T."/>
            <person name="Sonjak S."/>
            <person name="Turk M."/>
            <person name="Zajc J."/>
            <person name="Zalar P."/>
            <person name="Grube M."/>
            <person name="Sun H."/>
            <person name="Han J."/>
            <person name="Sharma A."/>
            <person name="Chiniquy J."/>
            <person name="Ngan C.Y."/>
            <person name="Lipzen A."/>
            <person name="Barry K."/>
            <person name="Grigoriev I.V."/>
            <person name="Gunde-Cimerman N."/>
        </authorList>
    </citation>
    <scope>NUCLEOTIDE SEQUENCE [LARGE SCALE GENOMIC DNA]</scope>
    <source>
        <strain evidence="2 3">CBS 147.97</strain>
    </source>
</reference>
<organism evidence="2 3">
    <name type="scientific">Aureobasidium namibiae CBS 147.97</name>
    <dbReference type="NCBI Taxonomy" id="1043004"/>
    <lineage>
        <taxon>Eukaryota</taxon>
        <taxon>Fungi</taxon>
        <taxon>Dikarya</taxon>
        <taxon>Ascomycota</taxon>
        <taxon>Pezizomycotina</taxon>
        <taxon>Dothideomycetes</taxon>
        <taxon>Dothideomycetidae</taxon>
        <taxon>Dothideales</taxon>
        <taxon>Saccotheciaceae</taxon>
        <taxon>Aureobasidium</taxon>
    </lineage>
</organism>
<evidence type="ECO:0000313" key="2">
    <source>
        <dbReference type="EMBL" id="KEQ75433.1"/>
    </source>
</evidence>
<evidence type="ECO:0000256" key="1">
    <source>
        <dbReference type="SAM" id="MobiDB-lite"/>
    </source>
</evidence>
<evidence type="ECO:0000313" key="3">
    <source>
        <dbReference type="Proteomes" id="UP000027730"/>
    </source>
</evidence>
<proteinExistence type="predicted"/>